<dbReference type="GO" id="GO:0016020">
    <property type="term" value="C:membrane"/>
    <property type="evidence" value="ECO:0007669"/>
    <property type="project" value="InterPro"/>
</dbReference>
<dbReference type="CDD" id="cd07023">
    <property type="entry name" value="S49_Sppa_N_C"/>
    <property type="match status" value="1"/>
</dbReference>
<dbReference type="PANTHER" id="PTHR33209">
    <property type="entry name" value="PROTEASE 4"/>
    <property type="match status" value="1"/>
</dbReference>
<dbReference type="Pfam" id="PF01343">
    <property type="entry name" value="Peptidase_S49"/>
    <property type="match status" value="2"/>
</dbReference>
<evidence type="ECO:0000259" key="3">
    <source>
        <dbReference type="Pfam" id="PF01343"/>
    </source>
</evidence>
<dbReference type="Proteomes" id="UP000186308">
    <property type="component" value="Unassembled WGS sequence"/>
</dbReference>
<proteinExistence type="predicted"/>
<name>A0A8G2CN64_ACIRU</name>
<evidence type="ECO:0000313" key="4">
    <source>
        <dbReference type="EMBL" id="SIR37949.1"/>
    </source>
</evidence>
<dbReference type="InterPro" id="IPR002142">
    <property type="entry name" value="Peptidase_S49"/>
</dbReference>
<sequence>MSEAQPPRSIAGRIAILLWRLVKIVVFTLGVILLLVIILSGAAVRHLEASRVKPLPGRFALVLDLTHPPADAPREPAWMNFDGTARPNLVETVEAIDRAGHDGRVSGIDIELGSACCSLTTAEELHNALARFRSETGKPIIARAMSLDGAAGLGAYVVATAASRIELSASGDFGVTGLALQTPFAAGLLKTVGVDAQFAHIGKYKTYPQMYTRSAPSRANSAMLDSLAGSLYQSALAPIAARLHQSPDQVKALIDQAPLSPDQAKVDHLIDEVLPLDTRIDHFKGRTAGLARYVADAPKAAVGATKVALIVAAGDIEAPSASGDSGKIDPRRLAGEISDALDDPSIKAIVLRLNTPGGTVTGSALIGAEVARAQAVHKPLIVSMGALDASGGYWVSSHGAVLVADPATLTGSIGVLGGKLSFGGLLDKIGVTVAGASRGANALFDSPTTAWTPAQMANLQTMLKLDYQQFVGWVASGRHMTPAQIDAIGQGRVWTGEQAKQRGLVDQIGGYHTAFDAVRAALKLPVHAPLDITDGNAQPGIHALLARVLQRANPLAIAALPPQLRAVVAMTRLHRLTMLPITIR</sequence>
<accession>A0A8G2CN64</accession>
<evidence type="ECO:0000313" key="5">
    <source>
        <dbReference type="Proteomes" id="UP000186308"/>
    </source>
</evidence>
<keyword evidence="5" id="KW-1185">Reference proteome</keyword>
<keyword evidence="2" id="KW-1133">Transmembrane helix</keyword>
<dbReference type="Gene3D" id="3.90.226.10">
    <property type="entry name" value="2-enoyl-CoA Hydratase, Chain A, domain 1"/>
    <property type="match status" value="2"/>
</dbReference>
<dbReference type="GO" id="GO:0008233">
    <property type="term" value="F:peptidase activity"/>
    <property type="evidence" value="ECO:0007669"/>
    <property type="project" value="UniProtKB-KW"/>
</dbReference>
<dbReference type="OrthoDB" id="9764363at2"/>
<organism evidence="4 5">
    <name type="scientific">Acidiphilium rubrum</name>
    <dbReference type="NCBI Taxonomy" id="526"/>
    <lineage>
        <taxon>Bacteria</taxon>
        <taxon>Pseudomonadati</taxon>
        <taxon>Pseudomonadota</taxon>
        <taxon>Alphaproteobacteria</taxon>
        <taxon>Acetobacterales</taxon>
        <taxon>Acidocellaceae</taxon>
        <taxon>Acidiphilium</taxon>
    </lineage>
</organism>
<dbReference type="InterPro" id="IPR004634">
    <property type="entry name" value="Pept_S49_pIV"/>
</dbReference>
<dbReference type="AlphaFoldDB" id="A0A8G2CN64"/>
<dbReference type="SUPFAM" id="SSF52096">
    <property type="entry name" value="ClpP/crotonase"/>
    <property type="match status" value="2"/>
</dbReference>
<evidence type="ECO:0000256" key="1">
    <source>
        <dbReference type="PIRSR" id="PIRSR001217-1"/>
    </source>
</evidence>
<dbReference type="GO" id="GO:0006465">
    <property type="term" value="P:signal peptide processing"/>
    <property type="evidence" value="ECO:0007669"/>
    <property type="project" value="InterPro"/>
</dbReference>
<feature type="active site" description="Proton donor/acceptor" evidence="1">
    <location>
        <position position="205"/>
    </location>
</feature>
<dbReference type="InterPro" id="IPR029045">
    <property type="entry name" value="ClpP/crotonase-like_dom_sf"/>
</dbReference>
<feature type="domain" description="Peptidase S49" evidence="3">
    <location>
        <begin position="135"/>
        <end position="280"/>
    </location>
</feature>
<keyword evidence="2" id="KW-0472">Membrane</keyword>
<dbReference type="CDD" id="cd07018">
    <property type="entry name" value="S49_SppA_67K_type"/>
    <property type="match status" value="1"/>
</dbReference>
<dbReference type="Gene3D" id="6.20.330.10">
    <property type="match status" value="2"/>
</dbReference>
<dbReference type="PIRSF" id="PIRSF001217">
    <property type="entry name" value="Protease_4_SppA"/>
    <property type="match status" value="1"/>
</dbReference>
<keyword evidence="2" id="KW-0812">Transmembrane</keyword>
<dbReference type="InterPro" id="IPR047272">
    <property type="entry name" value="S49_SppA_C"/>
</dbReference>
<dbReference type="EMBL" id="FTNE01000027">
    <property type="protein sequence ID" value="SIR37949.1"/>
    <property type="molecule type" value="Genomic_DNA"/>
</dbReference>
<keyword evidence="4" id="KW-0378">Hydrolase</keyword>
<dbReference type="InterPro" id="IPR047217">
    <property type="entry name" value="S49_SppA_67K_type_N"/>
</dbReference>
<feature type="active site" description="Nucleophile" evidence="1">
    <location>
        <position position="390"/>
    </location>
</feature>
<evidence type="ECO:0000256" key="2">
    <source>
        <dbReference type="SAM" id="Phobius"/>
    </source>
</evidence>
<feature type="domain" description="Peptidase S49" evidence="3">
    <location>
        <begin position="375"/>
        <end position="521"/>
    </location>
</feature>
<comment type="caution">
    <text evidence="4">The sequence shown here is derived from an EMBL/GenBank/DDBJ whole genome shotgun (WGS) entry which is preliminary data.</text>
</comment>
<keyword evidence="4" id="KW-0645">Protease</keyword>
<protein>
    <submittedName>
        <fullName evidence="4">Protease-4</fullName>
    </submittedName>
</protein>
<gene>
    <name evidence="4" type="ORF">SAMN05421828_12732</name>
</gene>
<dbReference type="PANTHER" id="PTHR33209:SF2">
    <property type="entry name" value="CHROMOSOME UNDETERMINED SCAFFOLD_55, WHOLE GENOME SHOTGUN SEQUENCE"/>
    <property type="match status" value="1"/>
</dbReference>
<reference evidence="4 5" key="1">
    <citation type="submission" date="2017-01" db="EMBL/GenBank/DDBJ databases">
        <authorList>
            <person name="Varghese N."/>
            <person name="Submissions S."/>
        </authorList>
    </citation>
    <scope>NUCLEOTIDE SEQUENCE [LARGE SCALE GENOMIC DNA]</scope>
    <source>
        <strain evidence="4 5">ATCC 35905</strain>
    </source>
</reference>
<dbReference type="RefSeq" id="WP_029312962.1">
    <property type="nucleotide sequence ID" value="NZ_FTNE01000027.1"/>
</dbReference>
<feature type="transmembrane region" description="Helical" evidence="2">
    <location>
        <begin position="21"/>
        <end position="44"/>
    </location>
</feature>